<dbReference type="Proteomes" id="UP000233742">
    <property type="component" value="Chromosome"/>
</dbReference>
<sequence>MTAFGRYAIYYTAPPGPLAQFGADWLGWDLRAGREVAHPQLCDLPSDQIAALTETPRRYGFHATLKPPFRLAPGSDQAALLADLAAHCRGLSPVTLAGGLQLATLDGFLALIPAQPSEALQSLAAGLVRDLDHHRAPLTEAEIARRRPERLTDAQRARLLQWGYPWVIEGFRFHMTLTGRLPQAETRALHAILQPQLAPILPDPMVLDAVSLCGEDDRGRFHEIERIAF</sequence>
<keyword evidence="2" id="KW-1185">Reference proteome</keyword>
<dbReference type="Gene3D" id="3.90.1140.10">
    <property type="entry name" value="Cyclic phosphodiesterase"/>
    <property type="match status" value="1"/>
</dbReference>
<dbReference type="NCBIfam" id="TIGR03223">
    <property type="entry name" value="Phn_opern_protn"/>
    <property type="match status" value="1"/>
</dbReference>
<proteinExistence type="predicted"/>
<protein>
    <submittedName>
        <fullName evidence="1">Phosphonate metabolism protein</fullName>
    </submittedName>
</protein>
<dbReference type="PIRSF" id="PIRSF033328">
    <property type="entry name" value="Phest_Mll4975"/>
    <property type="match status" value="1"/>
</dbReference>
<dbReference type="Pfam" id="PF06299">
    <property type="entry name" value="DUF1045"/>
    <property type="match status" value="1"/>
</dbReference>
<dbReference type="EMBL" id="CP025408">
    <property type="protein sequence ID" value="AUH35393.1"/>
    <property type="molecule type" value="Genomic_DNA"/>
</dbReference>
<dbReference type="AlphaFoldDB" id="A0A2K9EK35"/>
<dbReference type="OrthoDB" id="4954742at2"/>
<organism evidence="1 2">
    <name type="scientific">Paracoccus tegillarcae</name>
    <dbReference type="NCBI Taxonomy" id="1529068"/>
    <lineage>
        <taxon>Bacteria</taxon>
        <taxon>Pseudomonadati</taxon>
        <taxon>Pseudomonadota</taxon>
        <taxon>Alphaproteobacteria</taxon>
        <taxon>Rhodobacterales</taxon>
        <taxon>Paracoccaceae</taxon>
        <taxon>Paracoccus</taxon>
    </lineage>
</organism>
<evidence type="ECO:0000313" key="1">
    <source>
        <dbReference type="EMBL" id="AUH35393.1"/>
    </source>
</evidence>
<gene>
    <name evidence="1" type="ORF">CUV01_11420</name>
</gene>
<accession>A0A2K9EK35</accession>
<dbReference type="InterPro" id="IPR009389">
    <property type="entry name" value="DUF1045"/>
</dbReference>
<evidence type="ECO:0000313" key="2">
    <source>
        <dbReference type="Proteomes" id="UP000233742"/>
    </source>
</evidence>
<name>A0A2K9EK35_9RHOB</name>
<dbReference type="KEGG" id="paro:CUV01_11420"/>
<reference evidence="1 2" key="1">
    <citation type="submission" date="2017-12" db="EMBL/GenBank/DDBJ databases">
        <authorList>
            <person name="Hurst M.R.H."/>
        </authorList>
    </citation>
    <scope>NUCLEOTIDE SEQUENCE [LARGE SCALE GENOMIC DNA]</scope>
    <source>
        <strain evidence="1 2">BM15</strain>
    </source>
</reference>
<dbReference type="RefSeq" id="WP_101462045.1">
    <property type="nucleotide sequence ID" value="NZ_CP025408.1"/>
</dbReference>